<dbReference type="GeneID" id="27311086"/>
<dbReference type="FunFam" id="1.20.1250.20:FF:000134">
    <property type="entry name" value="MFS sugar transporter protein"/>
    <property type="match status" value="1"/>
</dbReference>
<dbReference type="InterPro" id="IPR050360">
    <property type="entry name" value="MFS_Sugar_Transporters"/>
</dbReference>
<dbReference type="OrthoDB" id="6133115at2759"/>
<dbReference type="AlphaFoldDB" id="A0A0D2AH86"/>
<organism evidence="9 10">
    <name type="scientific">Verruconis gallopava</name>
    <dbReference type="NCBI Taxonomy" id="253628"/>
    <lineage>
        <taxon>Eukaryota</taxon>
        <taxon>Fungi</taxon>
        <taxon>Dikarya</taxon>
        <taxon>Ascomycota</taxon>
        <taxon>Pezizomycotina</taxon>
        <taxon>Dothideomycetes</taxon>
        <taxon>Pleosporomycetidae</taxon>
        <taxon>Venturiales</taxon>
        <taxon>Sympoventuriaceae</taxon>
        <taxon>Verruconis</taxon>
    </lineage>
</organism>
<dbReference type="RefSeq" id="XP_016215789.1">
    <property type="nucleotide sequence ID" value="XM_016356266.1"/>
</dbReference>
<evidence type="ECO:0000313" key="9">
    <source>
        <dbReference type="EMBL" id="KIW05920.1"/>
    </source>
</evidence>
<evidence type="ECO:0000256" key="7">
    <source>
        <dbReference type="SAM" id="Phobius"/>
    </source>
</evidence>
<comment type="similarity">
    <text evidence="2">Belongs to the major facilitator superfamily. Sugar transporter (TC 2.A.1.1) family.</text>
</comment>
<proteinExistence type="inferred from homology"/>
<dbReference type="PROSITE" id="PS50850">
    <property type="entry name" value="MFS"/>
    <property type="match status" value="1"/>
</dbReference>
<feature type="transmembrane region" description="Helical" evidence="7">
    <location>
        <begin position="104"/>
        <end position="122"/>
    </location>
</feature>
<feature type="transmembrane region" description="Helical" evidence="7">
    <location>
        <begin position="424"/>
        <end position="442"/>
    </location>
</feature>
<feature type="transmembrane region" description="Helical" evidence="7">
    <location>
        <begin position="163"/>
        <end position="185"/>
    </location>
</feature>
<dbReference type="PANTHER" id="PTHR48022:SF64">
    <property type="entry name" value="MAJOR FACILITATOR SUPERFAMILY (MFS) PROFILE DOMAIN-CONTAINING PROTEIN"/>
    <property type="match status" value="1"/>
</dbReference>
<evidence type="ECO:0000313" key="10">
    <source>
        <dbReference type="Proteomes" id="UP000053259"/>
    </source>
</evidence>
<dbReference type="PANTHER" id="PTHR48022">
    <property type="entry name" value="PLASTIDIC GLUCOSE TRANSPORTER 4"/>
    <property type="match status" value="1"/>
</dbReference>
<dbReference type="HOGENOM" id="CLU_001265_30_13_1"/>
<comment type="subcellular location">
    <subcellularLocation>
        <location evidence="1">Membrane</location>
        <topology evidence="1">Multi-pass membrane protein</topology>
    </subcellularLocation>
</comment>
<dbReference type="GO" id="GO:0005351">
    <property type="term" value="F:carbohydrate:proton symporter activity"/>
    <property type="evidence" value="ECO:0007669"/>
    <property type="project" value="TreeGrafter"/>
</dbReference>
<reference evidence="9 10" key="1">
    <citation type="submission" date="2015-01" db="EMBL/GenBank/DDBJ databases">
        <title>The Genome Sequence of Ochroconis gallopava CBS43764.</title>
        <authorList>
            <consortium name="The Broad Institute Genomics Platform"/>
            <person name="Cuomo C."/>
            <person name="de Hoog S."/>
            <person name="Gorbushina A."/>
            <person name="Stielow B."/>
            <person name="Teixiera M."/>
            <person name="Abouelleil A."/>
            <person name="Chapman S.B."/>
            <person name="Priest M."/>
            <person name="Young S.K."/>
            <person name="Wortman J."/>
            <person name="Nusbaum C."/>
            <person name="Birren B."/>
        </authorList>
    </citation>
    <scope>NUCLEOTIDE SEQUENCE [LARGE SCALE GENOMIC DNA]</scope>
    <source>
        <strain evidence="9 10">CBS 43764</strain>
    </source>
</reference>
<dbReference type="InterPro" id="IPR005828">
    <property type="entry name" value="MFS_sugar_transport-like"/>
</dbReference>
<accession>A0A0D2AH86</accession>
<dbReference type="Proteomes" id="UP000053259">
    <property type="component" value="Unassembled WGS sequence"/>
</dbReference>
<feature type="transmembrane region" description="Helical" evidence="7">
    <location>
        <begin position="384"/>
        <end position="403"/>
    </location>
</feature>
<dbReference type="Gene3D" id="1.20.1250.20">
    <property type="entry name" value="MFS general substrate transporter like domains"/>
    <property type="match status" value="1"/>
</dbReference>
<keyword evidence="4 7" id="KW-0812">Transmembrane</keyword>
<evidence type="ECO:0000256" key="5">
    <source>
        <dbReference type="ARBA" id="ARBA00022989"/>
    </source>
</evidence>
<protein>
    <recommendedName>
        <fullName evidence="8">Major facilitator superfamily (MFS) profile domain-containing protein</fullName>
    </recommendedName>
</protein>
<evidence type="ECO:0000259" key="8">
    <source>
        <dbReference type="PROSITE" id="PS50850"/>
    </source>
</evidence>
<name>A0A0D2AH86_9PEZI</name>
<dbReference type="Pfam" id="PF00083">
    <property type="entry name" value="Sugar_tr"/>
    <property type="match status" value="1"/>
</dbReference>
<dbReference type="InParanoid" id="A0A0D2AH86"/>
<keyword evidence="6 7" id="KW-0472">Membrane</keyword>
<sequence length="526" mass="57541">MHRFKQNLVASAMPQSSVDTSHWWRYKNLRTLNLLLLVPLLSIFTQGFDGSMMNGLQAVESWRGYFGEPKGATLGLFNAAYPIGGLCAIPFISIIADTLGRRKTLALGAAICCVGAGLQSGASTLAMFVVARGFLGCGTVFLGSSGGPLIAEIAHPLQRPTATALFNTSYALGSIVAAWATFGTFRINGSAAWRIPSALQALPSVIQLCMLRWVPESPRWLVSKHRDEEALAFLAKYHAEGNMDDPMIQFEYKEIQDALEYEKAVDRGSWIGNYLDFLRSPGNRKRLFILVWSACFAQMSGNAFISYYLSPVLTSVGLTTSLEQTVINATQQMLSWFSALYFATLPEKLGRRTLFLGSGLFIFICLVAITAGSAVFAGDHANKAAGGAVVAFLYLFSPAYNFGINGNLGLYITEIVPYSHRMRGQALFQLFSTCFSLLSTYAVPVGLQNMAWKFYLIFIPWVFIEFFVVWLVYPETKGASLEEVALIFDGPSATGLSVENVHDVELAHGANGKCEKASARVVELNK</sequence>
<gene>
    <name evidence="9" type="ORF">PV09_03113</name>
</gene>
<evidence type="ECO:0000256" key="2">
    <source>
        <dbReference type="ARBA" id="ARBA00010992"/>
    </source>
</evidence>
<feature type="transmembrane region" description="Helical" evidence="7">
    <location>
        <begin position="287"/>
        <end position="309"/>
    </location>
</feature>
<feature type="transmembrane region" description="Helical" evidence="7">
    <location>
        <begin position="353"/>
        <end position="378"/>
    </location>
</feature>
<feature type="domain" description="Major facilitator superfamily (MFS) profile" evidence="8">
    <location>
        <begin position="35"/>
        <end position="477"/>
    </location>
</feature>
<evidence type="ECO:0000256" key="4">
    <source>
        <dbReference type="ARBA" id="ARBA00022692"/>
    </source>
</evidence>
<evidence type="ECO:0000256" key="6">
    <source>
        <dbReference type="ARBA" id="ARBA00023136"/>
    </source>
</evidence>
<evidence type="ECO:0000256" key="3">
    <source>
        <dbReference type="ARBA" id="ARBA00022448"/>
    </source>
</evidence>
<keyword evidence="5 7" id="KW-1133">Transmembrane helix</keyword>
<dbReference type="GO" id="GO:0016020">
    <property type="term" value="C:membrane"/>
    <property type="evidence" value="ECO:0007669"/>
    <property type="project" value="UniProtKB-SubCell"/>
</dbReference>
<dbReference type="InterPro" id="IPR036259">
    <property type="entry name" value="MFS_trans_sf"/>
</dbReference>
<dbReference type="VEuPathDB" id="FungiDB:PV09_03113"/>
<feature type="transmembrane region" description="Helical" evidence="7">
    <location>
        <begin position="32"/>
        <end position="52"/>
    </location>
</feature>
<dbReference type="EMBL" id="KN847536">
    <property type="protein sequence ID" value="KIW05920.1"/>
    <property type="molecule type" value="Genomic_DNA"/>
</dbReference>
<keyword evidence="3" id="KW-0813">Transport</keyword>
<feature type="transmembrane region" description="Helical" evidence="7">
    <location>
        <begin position="454"/>
        <end position="473"/>
    </location>
</feature>
<evidence type="ECO:0000256" key="1">
    <source>
        <dbReference type="ARBA" id="ARBA00004141"/>
    </source>
</evidence>
<dbReference type="InterPro" id="IPR020846">
    <property type="entry name" value="MFS_dom"/>
</dbReference>
<feature type="transmembrane region" description="Helical" evidence="7">
    <location>
        <begin position="72"/>
        <end position="92"/>
    </location>
</feature>
<keyword evidence="10" id="KW-1185">Reference proteome</keyword>
<dbReference type="SUPFAM" id="SSF103473">
    <property type="entry name" value="MFS general substrate transporter"/>
    <property type="match status" value="1"/>
</dbReference>